<dbReference type="EMBL" id="JASSVS010000012">
    <property type="protein sequence ID" value="MDL0433152.1"/>
    <property type="molecule type" value="Genomic_DNA"/>
</dbReference>
<gene>
    <name evidence="2" type="ORF">QPM17_18585</name>
</gene>
<evidence type="ECO:0000313" key="3">
    <source>
        <dbReference type="Proteomes" id="UP001227964"/>
    </source>
</evidence>
<protein>
    <submittedName>
        <fullName evidence="2">Uncharacterized protein</fullName>
    </submittedName>
</protein>
<keyword evidence="3" id="KW-1185">Reference proteome</keyword>
<organism evidence="2 3">
    <name type="scientific">Marinobacter azerbaijanicus</name>
    <dbReference type="NCBI Taxonomy" id="3050455"/>
    <lineage>
        <taxon>Bacteria</taxon>
        <taxon>Pseudomonadati</taxon>
        <taxon>Pseudomonadota</taxon>
        <taxon>Gammaproteobacteria</taxon>
        <taxon>Pseudomonadales</taxon>
        <taxon>Marinobacteraceae</taxon>
        <taxon>Marinobacter</taxon>
    </lineage>
</organism>
<accession>A0ABT7IHC0</accession>
<feature type="region of interest" description="Disordered" evidence="1">
    <location>
        <begin position="74"/>
        <end position="108"/>
    </location>
</feature>
<name>A0ABT7IHC0_9GAMM</name>
<comment type="caution">
    <text evidence="2">The sequence shown here is derived from an EMBL/GenBank/DDBJ whole genome shotgun (WGS) entry which is preliminary data.</text>
</comment>
<reference evidence="2 3" key="1">
    <citation type="submission" date="2023-06" db="EMBL/GenBank/DDBJ databases">
        <title>Marinobacter azerbaijanicus a moderately halophilic, isolated from Urmia Lake in Azerbaijan region of Iran.</title>
        <authorList>
            <person name="Sanchez-Porro C."/>
            <person name="Aghdam E.M."/>
            <person name="Saheb S.M."/>
            <person name="Tarhriz V."/>
            <person name="Kazemi E."/>
            <person name="Ammozegar M.A."/>
            <person name="Ventosa A."/>
            <person name="Hejazi M.S."/>
        </authorList>
    </citation>
    <scope>NUCLEOTIDE SEQUENCE [LARGE SCALE GENOMIC DNA]</scope>
    <source>
        <strain evidence="2 3">TBZ242</strain>
    </source>
</reference>
<sequence length="136" mass="15045">MIIDSFAIEALDTRDEVTALIGTGPLTFSHNLLANNGRLGSLTIVNETDDDDFGFNEELWMRSPEHQNTIQVETGLQPSVSNESSPHFRPRGSTQSMTSKRPPKSEFFDESAVYPGAVNPRATSTWLEGWVAYPEA</sequence>
<dbReference type="RefSeq" id="WP_285392706.1">
    <property type="nucleotide sequence ID" value="NZ_JASSVS010000012.1"/>
</dbReference>
<feature type="compositionally biased region" description="Polar residues" evidence="1">
    <location>
        <begin position="74"/>
        <end position="85"/>
    </location>
</feature>
<proteinExistence type="predicted"/>
<dbReference type="Proteomes" id="UP001227964">
    <property type="component" value="Unassembled WGS sequence"/>
</dbReference>
<evidence type="ECO:0000256" key="1">
    <source>
        <dbReference type="SAM" id="MobiDB-lite"/>
    </source>
</evidence>
<evidence type="ECO:0000313" key="2">
    <source>
        <dbReference type="EMBL" id="MDL0433152.1"/>
    </source>
</evidence>